<keyword evidence="4" id="KW-1133">Transmembrane helix</keyword>
<reference evidence="6 7" key="1">
    <citation type="journal article" date="2011" name="Science">
        <title>The ecoresponsive genome of Daphnia pulex.</title>
        <authorList>
            <person name="Colbourne J.K."/>
            <person name="Pfrender M.E."/>
            <person name="Gilbert D."/>
            <person name="Thomas W.K."/>
            <person name="Tucker A."/>
            <person name="Oakley T.H."/>
            <person name="Tokishita S."/>
            <person name="Aerts A."/>
            <person name="Arnold G.J."/>
            <person name="Basu M.K."/>
            <person name="Bauer D.J."/>
            <person name="Caceres C.E."/>
            <person name="Carmel L."/>
            <person name="Casola C."/>
            <person name="Choi J.H."/>
            <person name="Detter J.C."/>
            <person name="Dong Q."/>
            <person name="Dusheyko S."/>
            <person name="Eads B.D."/>
            <person name="Frohlich T."/>
            <person name="Geiler-Samerotte K.A."/>
            <person name="Gerlach D."/>
            <person name="Hatcher P."/>
            <person name="Jogdeo S."/>
            <person name="Krijgsveld J."/>
            <person name="Kriventseva E.V."/>
            <person name="Kultz D."/>
            <person name="Laforsch C."/>
            <person name="Lindquist E."/>
            <person name="Lopez J."/>
            <person name="Manak J.R."/>
            <person name="Muller J."/>
            <person name="Pangilinan J."/>
            <person name="Patwardhan R.P."/>
            <person name="Pitluck S."/>
            <person name="Pritham E.J."/>
            <person name="Rechtsteiner A."/>
            <person name="Rho M."/>
            <person name="Rogozin I.B."/>
            <person name="Sakarya O."/>
            <person name="Salamov A."/>
            <person name="Schaack S."/>
            <person name="Shapiro H."/>
            <person name="Shiga Y."/>
            <person name="Skalitzky C."/>
            <person name="Smith Z."/>
            <person name="Souvorov A."/>
            <person name="Sung W."/>
            <person name="Tang Z."/>
            <person name="Tsuchiya D."/>
            <person name="Tu H."/>
            <person name="Vos H."/>
            <person name="Wang M."/>
            <person name="Wolf Y.I."/>
            <person name="Yamagata H."/>
            <person name="Yamada T."/>
            <person name="Ye Y."/>
            <person name="Shaw J.R."/>
            <person name="Andrews J."/>
            <person name="Crease T.J."/>
            <person name="Tang H."/>
            <person name="Lucas S.M."/>
            <person name="Robertson H.M."/>
            <person name="Bork P."/>
            <person name="Koonin E.V."/>
            <person name="Zdobnov E.M."/>
            <person name="Grigoriev I.V."/>
            <person name="Lynch M."/>
            <person name="Boore J.L."/>
        </authorList>
    </citation>
    <scope>NUCLEOTIDE SEQUENCE [LARGE SCALE GENOMIC DNA]</scope>
</reference>
<dbReference type="PROSITE" id="PS50923">
    <property type="entry name" value="SUSHI"/>
    <property type="match status" value="1"/>
</dbReference>
<keyword evidence="4" id="KW-0472">Membrane</keyword>
<organism evidence="6 7">
    <name type="scientific">Daphnia pulex</name>
    <name type="common">Water flea</name>
    <dbReference type="NCBI Taxonomy" id="6669"/>
    <lineage>
        <taxon>Eukaryota</taxon>
        <taxon>Metazoa</taxon>
        <taxon>Ecdysozoa</taxon>
        <taxon>Arthropoda</taxon>
        <taxon>Crustacea</taxon>
        <taxon>Branchiopoda</taxon>
        <taxon>Diplostraca</taxon>
        <taxon>Cladocera</taxon>
        <taxon>Anomopoda</taxon>
        <taxon>Daphniidae</taxon>
        <taxon>Daphnia</taxon>
    </lineage>
</organism>
<feature type="transmembrane region" description="Helical" evidence="4">
    <location>
        <begin position="188"/>
        <end position="208"/>
    </location>
</feature>
<evidence type="ECO:0000313" key="6">
    <source>
        <dbReference type="EMBL" id="EFX81782.1"/>
    </source>
</evidence>
<dbReference type="InParanoid" id="E9GFM0"/>
<comment type="caution">
    <text evidence="2">Lacks conserved residue(s) required for the propagation of feature annotation.</text>
</comment>
<keyword evidence="4" id="KW-0812">Transmembrane</keyword>
<evidence type="ECO:0000313" key="7">
    <source>
        <dbReference type="Proteomes" id="UP000000305"/>
    </source>
</evidence>
<dbReference type="OrthoDB" id="10501288at2759"/>
<dbReference type="SUPFAM" id="SSF57535">
    <property type="entry name" value="Complement control module/SCR domain"/>
    <property type="match status" value="1"/>
</dbReference>
<evidence type="ECO:0000256" key="2">
    <source>
        <dbReference type="PROSITE-ProRule" id="PRU00302"/>
    </source>
</evidence>
<dbReference type="KEGG" id="dpx:DAPPUDRAFT_242011"/>
<feature type="region of interest" description="Disordered" evidence="3">
    <location>
        <begin position="227"/>
        <end position="290"/>
    </location>
</feature>
<protein>
    <recommendedName>
        <fullName evidence="5">Sushi domain-containing protein</fullName>
    </recommendedName>
</protein>
<evidence type="ECO:0000256" key="4">
    <source>
        <dbReference type="SAM" id="Phobius"/>
    </source>
</evidence>
<dbReference type="Gene3D" id="2.10.70.10">
    <property type="entry name" value="Complement Module, domain 1"/>
    <property type="match status" value="1"/>
</dbReference>
<feature type="compositionally biased region" description="Acidic residues" evidence="3">
    <location>
        <begin position="170"/>
        <end position="182"/>
    </location>
</feature>
<feature type="domain" description="Sushi" evidence="5">
    <location>
        <begin position="64"/>
        <end position="118"/>
    </location>
</feature>
<evidence type="ECO:0000256" key="3">
    <source>
        <dbReference type="SAM" id="MobiDB-lite"/>
    </source>
</evidence>
<gene>
    <name evidence="6" type="ORF">DAPPUDRAFT_242011</name>
</gene>
<evidence type="ECO:0000259" key="5">
    <source>
        <dbReference type="PROSITE" id="PS50923"/>
    </source>
</evidence>
<keyword evidence="1" id="KW-1015">Disulfide bond</keyword>
<feature type="region of interest" description="Disordered" evidence="3">
    <location>
        <begin position="127"/>
        <end position="182"/>
    </location>
</feature>
<keyword evidence="2" id="KW-0768">Sushi</keyword>
<dbReference type="HOGENOM" id="CLU_848007_0_0_1"/>
<evidence type="ECO:0000256" key="1">
    <source>
        <dbReference type="ARBA" id="ARBA00023157"/>
    </source>
</evidence>
<sequence length="328" mass="34660">MKTKFVNVYAASSSKLEVRGCSLPPEIANGRYQILPMRRSFSSSSFSPLSSRIQHWNNLQMSSNGSSTPTTSPVVVVPIYSSALYSCYRGFLSGGSSLISCSPGGWWQPTHNAPRCLPFGSSSSASSGGIHHSHGTYPTAAAAPSSSSSSDFGGGGGLEMTKAGRGGDADGGEGDDKVDGEEQAPGTLLVSFTTACGVTFVLCLIWMASRWKITCLRSSAGQHGRQEEETLSFSGPVCPPMAPSAASASSSSSGGVGGRRHRHQSLWTWISPNQNDRGGHHVHQQLDMDDDDSLPAYDRQLLDLGQASDQDRVALIAYMNDNNTSSQT</sequence>
<feature type="compositionally biased region" description="Polar residues" evidence="3">
    <location>
        <begin position="265"/>
        <end position="276"/>
    </location>
</feature>
<dbReference type="InterPro" id="IPR000436">
    <property type="entry name" value="Sushi_SCR_CCP_dom"/>
</dbReference>
<dbReference type="AlphaFoldDB" id="E9GFM0"/>
<keyword evidence="7" id="KW-1185">Reference proteome</keyword>
<dbReference type="Proteomes" id="UP000000305">
    <property type="component" value="Unassembled WGS sequence"/>
</dbReference>
<proteinExistence type="predicted"/>
<name>E9GFM0_DAPPU</name>
<accession>E9GFM0</accession>
<dbReference type="EMBL" id="GL732542">
    <property type="protein sequence ID" value="EFX81782.1"/>
    <property type="molecule type" value="Genomic_DNA"/>
</dbReference>
<dbReference type="InterPro" id="IPR035976">
    <property type="entry name" value="Sushi/SCR/CCP_sf"/>
</dbReference>
<feature type="compositionally biased region" description="Low complexity" evidence="3">
    <location>
        <begin position="243"/>
        <end position="253"/>
    </location>
</feature>